<accession>A0A7W0HMH6</accession>
<evidence type="ECO:0000256" key="1">
    <source>
        <dbReference type="SAM" id="SignalP"/>
    </source>
</evidence>
<proteinExistence type="predicted"/>
<sequence>MKKLLVAALAAGTTLTLMAPASAQAATTTFGPYGYGKVKLGMSLKQAKATKRIVLKMKGEGGGCSGWDLKAHPTGKDSVGLYISRNVGVAGIFAWKGVKTPEGIGLGSTKAQLKKAYPKLKTAASGFPMVSVPGNPKAYYLFLLNSKGKVREMGLALDTQDCFN</sequence>
<reference evidence="2 3" key="1">
    <citation type="submission" date="2020-07" db="EMBL/GenBank/DDBJ databases">
        <title>Genomic Encyclopedia of Type Strains, Phase IV (KMG-IV): sequencing the most valuable type-strain genomes for metagenomic binning, comparative biology and taxonomic classification.</title>
        <authorList>
            <person name="Goeker M."/>
        </authorList>
    </citation>
    <scope>NUCLEOTIDE SEQUENCE [LARGE SCALE GENOMIC DNA]</scope>
    <source>
        <strain evidence="2 3">DSM 45533</strain>
    </source>
</reference>
<name>A0A7W0HMH6_9ACTN</name>
<keyword evidence="1" id="KW-0732">Signal</keyword>
<dbReference type="AlphaFoldDB" id="A0A7W0HMH6"/>
<keyword evidence="3" id="KW-1185">Reference proteome</keyword>
<organism evidence="2 3">
    <name type="scientific">Nonomuraea soli</name>
    <dbReference type="NCBI Taxonomy" id="1032476"/>
    <lineage>
        <taxon>Bacteria</taxon>
        <taxon>Bacillati</taxon>
        <taxon>Actinomycetota</taxon>
        <taxon>Actinomycetes</taxon>
        <taxon>Streptosporangiales</taxon>
        <taxon>Streptosporangiaceae</taxon>
        <taxon>Nonomuraea</taxon>
    </lineage>
</organism>
<feature type="signal peptide" evidence="1">
    <location>
        <begin position="1"/>
        <end position="25"/>
    </location>
</feature>
<dbReference type="RefSeq" id="WP_181607149.1">
    <property type="nucleotide sequence ID" value="NZ_BAABAM010000001.1"/>
</dbReference>
<comment type="caution">
    <text evidence="2">The sequence shown here is derived from an EMBL/GenBank/DDBJ whole genome shotgun (WGS) entry which is preliminary data.</text>
</comment>
<dbReference type="Proteomes" id="UP000530928">
    <property type="component" value="Unassembled WGS sequence"/>
</dbReference>
<feature type="chain" id="PRO_5030684224" evidence="1">
    <location>
        <begin position="26"/>
        <end position="164"/>
    </location>
</feature>
<evidence type="ECO:0000313" key="2">
    <source>
        <dbReference type="EMBL" id="MBA2888789.1"/>
    </source>
</evidence>
<gene>
    <name evidence="2" type="ORF">HNR30_000124</name>
</gene>
<dbReference type="EMBL" id="JACDUR010000001">
    <property type="protein sequence ID" value="MBA2888789.1"/>
    <property type="molecule type" value="Genomic_DNA"/>
</dbReference>
<evidence type="ECO:0000313" key="3">
    <source>
        <dbReference type="Proteomes" id="UP000530928"/>
    </source>
</evidence>
<protein>
    <submittedName>
        <fullName evidence="2">Uncharacterized protein</fullName>
    </submittedName>
</protein>